<dbReference type="GO" id="GO:0004458">
    <property type="term" value="F:D-lactate dehydrogenase (cytochrome) activity"/>
    <property type="evidence" value="ECO:0007669"/>
    <property type="project" value="UniProtKB-EC"/>
</dbReference>
<dbReference type="PROSITE" id="PS51387">
    <property type="entry name" value="FAD_PCMH"/>
    <property type="match status" value="1"/>
</dbReference>
<name>A0A133RZJ7_9FIRM</name>
<protein>
    <recommendedName>
        <fullName evidence="10">D-lactate dehydrogenase (cytochrome)</fullName>
        <ecNumber evidence="10">1.1.2.4</ecNumber>
    </recommendedName>
</protein>
<evidence type="ECO:0000256" key="1">
    <source>
        <dbReference type="ARBA" id="ARBA00001974"/>
    </source>
</evidence>
<evidence type="ECO:0000256" key="4">
    <source>
        <dbReference type="ARBA" id="ARBA00022723"/>
    </source>
</evidence>
<dbReference type="Proteomes" id="UP000070226">
    <property type="component" value="Unassembled WGS sequence"/>
</dbReference>
<evidence type="ECO:0000259" key="11">
    <source>
        <dbReference type="PROSITE" id="PS51379"/>
    </source>
</evidence>
<keyword evidence="7" id="KW-0560">Oxidoreductase</keyword>
<keyword evidence="3" id="KW-0285">Flavoprotein</keyword>
<dbReference type="Gene3D" id="3.30.43.10">
    <property type="entry name" value="Uridine Diphospho-n-acetylenolpyruvylglucosamine Reductase, domain 2"/>
    <property type="match status" value="1"/>
</dbReference>
<evidence type="ECO:0000256" key="5">
    <source>
        <dbReference type="ARBA" id="ARBA00022827"/>
    </source>
</evidence>
<dbReference type="InterPro" id="IPR006094">
    <property type="entry name" value="Oxid_FAD_bind_N"/>
</dbReference>
<dbReference type="GO" id="GO:1903457">
    <property type="term" value="P:lactate catabolic process"/>
    <property type="evidence" value="ECO:0007669"/>
    <property type="project" value="TreeGrafter"/>
</dbReference>
<dbReference type="GO" id="GO:0051536">
    <property type="term" value="F:iron-sulfur cluster binding"/>
    <property type="evidence" value="ECO:0007669"/>
    <property type="project" value="UniProtKB-KW"/>
</dbReference>
<dbReference type="SUPFAM" id="SSF56176">
    <property type="entry name" value="FAD-binding/transporter-associated domain-like"/>
    <property type="match status" value="1"/>
</dbReference>
<comment type="cofactor">
    <cofactor evidence="1">
        <name>FAD</name>
        <dbReference type="ChEBI" id="CHEBI:57692"/>
    </cofactor>
</comment>
<evidence type="ECO:0000256" key="9">
    <source>
        <dbReference type="ARBA" id="ARBA00023014"/>
    </source>
</evidence>
<dbReference type="Pfam" id="PF01565">
    <property type="entry name" value="FAD_binding_4"/>
    <property type="match status" value="1"/>
</dbReference>
<evidence type="ECO:0000313" key="14">
    <source>
        <dbReference type="Proteomes" id="UP000070226"/>
    </source>
</evidence>
<evidence type="ECO:0000313" key="13">
    <source>
        <dbReference type="EMBL" id="KXA61170.1"/>
    </source>
</evidence>
<dbReference type="STRING" id="39777.B7L28_09075"/>
<dbReference type="InterPro" id="IPR017896">
    <property type="entry name" value="4Fe4S_Fe-S-bd"/>
</dbReference>
<dbReference type="InterPro" id="IPR017900">
    <property type="entry name" value="4Fe4S_Fe_S_CS"/>
</dbReference>
<dbReference type="Gene3D" id="3.30.70.2740">
    <property type="match status" value="1"/>
</dbReference>
<evidence type="ECO:0000256" key="8">
    <source>
        <dbReference type="ARBA" id="ARBA00023004"/>
    </source>
</evidence>
<dbReference type="GO" id="GO:0008720">
    <property type="term" value="F:D-lactate dehydrogenase (NAD+) activity"/>
    <property type="evidence" value="ECO:0007669"/>
    <property type="project" value="TreeGrafter"/>
</dbReference>
<keyword evidence="9" id="KW-0411">Iron-sulfur</keyword>
<keyword evidence="4" id="KW-0479">Metal-binding</keyword>
<dbReference type="Gene3D" id="1.10.1060.10">
    <property type="entry name" value="Alpha-helical ferredoxin"/>
    <property type="match status" value="1"/>
</dbReference>
<dbReference type="Pfam" id="PF02913">
    <property type="entry name" value="FAD-oxidase_C"/>
    <property type="match status" value="1"/>
</dbReference>
<accession>A0A133RZJ7</accession>
<dbReference type="PANTHER" id="PTHR11748">
    <property type="entry name" value="D-LACTATE DEHYDROGENASE"/>
    <property type="match status" value="1"/>
</dbReference>
<keyword evidence="5" id="KW-0274">FAD</keyword>
<dbReference type="AlphaFoldDB" id="A0A133RZJ7"/>
<dbReference type="Gene3D" id="1.10.45.10">
    <property type="entry name" value="Vanillyl-alcohol Oxidase, Chain A, domain 4"/>
    <property type="match status" value="1"/>
</dbReference>
<evidence type="ECO:0000256" key="10">
    <source>
        <dbReference type="ARBA" id="ARBA00038897"/>
    </source>
</evidence>
<sequence>MEAFQVSILVKDYDRFAKEAQAICKDRVYTDRLRRYAYGVDASCYSYLPKVVVKAENESEVRRLIRLCQQCGTPFTFRAAGSSLSGQCSSEDVLIVCNDGFKKMEVIDDGKALRCECGVIGSDANDLLKPYNRKIGPDPATLATALVGGILNNNSSGMCCGTAQNSYKTIRSIRVVLLDGSILDTSDKKSIDQFLKEKPQMVEDILQLRKEILADEELTHLIHHKYKIKNTTGYGLNSLVDFEDIIDIINHLFIGSEGTLGFVSEIVYNTVEDVPHKGCGLMFFSTLNDASLAVVALANMGREKVVAAEMMDYQSLKAVQTLENVPDFVREVPEGTSAILFQTESYSKETVDENLAFIKEQLKDIPTAIPSLYSQDPKEYDSWWAIRKGILPIVGGQRRKGTTVITEDVCFQIEDFTKGIEMLTELFHKYDFVDGGVIFGHALSGNVHFNITPDFSDPKDTKNFGDLVKEMSKRVSGFGGSLKAEHGTGRMVAPFIEMEWGRKAYEINRRIKAIFDPTRILNPDVMITDDPDVYKKNLKAQCVIDDAFTICMECGFCEKNCPSRNLTLTPRQRIALLRETKRLENEGNFAVANELKKGYEYFGVETCAACSMCKGLCPLSIDTAQIALSMRRIDPPAPGLAKKIYDNFSSTLEMCRAGVSLEGIAGAIITQKAISKITEGLHGVTGVTPYVPKTTPKANRYKLKNRIKPTNFEKVVYFSTCANRAFRQNQGYDDQRSLQQVVESLCNKAQIDIIYPEHIENLCCGLSFENYDDVHERAVKDLHDALMKASQNGKYPIVIDHSACFNHAFKHMPDLEINDISEFLCKFVVPRLDITKCDERVIVHKQCKIKVLGKSQYIEDLARLCSDHVFNIKSFACDGFAGQKGFFTPELNKVATKDLASEVAEYGATLGVSSSSTCEIGLGESGGIPFVSVAYLLDRCSKAKK</sequence>
<dbReference type="EC" id="1.1.2.4" evidence="10"/>
<dbReference type="SUPFAM" id="SSF55103">
    <property type="entry name" value="FAD-linked oxidases, C-terminal domain"/>
    <property type="match status" value="1"/>
</dbReference>
<dbReference type="Pfam" id="PF13183">
    <property type="entry name" value="Fer4_8"/>
    <property type="match status" value="1"/>
</dbReference>
<gene>
    <name evidence="13" type="ORF">HMPREF3233_01986</name>
</gene>
<dbReference type="EMBL" id="LRQT01000123">
    <property type="protein sequence ID" value="KXA61170.1"/>
    <property type="molecule type" value="Genomic_DNA"/>
</dbReference>
<comment type="similarity">
    <text evidence="2">Belongs to the FAD-binding oxidoreductase/transferase type 4 family.</text>
</comment>
<dbReference type="Gene3D" id="3.30.465.10">
    <property type="match status" value="1"/>
</dbReference>
<organism evidence="13">
    <name type="scientific">Veillonella atypica</name>
    <dbReference type="NCBI Taxonomy" id="39777"/>
    <lineage>
        <taxon>Bacteria</taxon>
        <taxon>Bacillati</taxon>
        <taxon>Bacillota</taxon>
        <taxon>Negativicutes</taxon>
        <taxon>Veillonellales</taxon>
        <taxon>Veillonellaceae</taxon>
        <taxon>Veillonella</taxon>
    </lineage>
</organism>
<evidence type="ECO:0000259" key="12">
    <source>
        <dbReference type="PROSITE" id="PS51387"/>
    </source>
</evidence>
<dbReference type="GO" id="GO:0071949">
    <property type="term" value="F:FAD binding"/>
    <property type="evidence" value="ECO:0007669"/>
    <property type="project" value="InterPro"/>
</dbReference>
<evidence type="ECO:0000256" key="3">
    <source>
        <dbReference type="ARBA" id="ARBA00022630"/>
    </source>
</evidence>
<dbReference type="SUPFAM" id="SSF46548">
    <property type="entry name" value="alpha-helical ferredoxin"/>
    <property type="match status" value="1"/>
</dbReference>
<reference evidence="13 14" key="1">
    <citation type="submission" date="2016-01" db="EMBL/GenBank/DDBJ databases">
        <authorList>
            <person name="Oliw E.H."/>
        </authorList>
    </citation>
    <scope>NUCLEOTIDE SEQUENCE [LARGE SCALE GENOMIC DNA]</scope>
    <source>
        <strain evidence="13 14">CMW7756B</strain>
    </source>
</reference>
<dbReference type="PROSITE" id="PS00198">
    <property type="entry name" value="4FE4S_FER_1"/>
    <property type="match status" value="1"/>
</dbReference>
<keyword evidence="8" id="KW-0408">Iron</keyword>
<feature type="domain" description="FAD-binding PCMH-type" evidence="12">
    <location>
        <begin position="45"/>
        <end position="273"/>
    </location>
</feature>
<dbReference type="PATRIC" id="fig|39777.7.peg.1955"/>
<evidence type="ECO:0000256" key="2">
    <source>
        <dbReference type="ARBA" id="ARBA00008000"/>
    </source>
</evidence>
<dbReference type="InterPro" id="IPR016167">
    <property type="entry name" value="FAD-bd_PCMH_sub1"/>
</dbReference>
<dbReference type="InterPro" id="IPR016164">
    <property type="entry name" value="FAD-linked_Oxase-like_C"/>
</dbReference>
<dbReference type="InterPro" id="IPR004113">
    <property type="entry name" value="FAD-bd_oxidored_4_C"/>
</dbReference>
<comment type="caution">
    <text evidence="13">The sequence shown here is derived from an EMBL/GenBank/DDBJ whole genome shotgun (WGS) entry which is preliminary data.</text>
</comment>
<dbReference type="InterPro" id="IPR009051">
    <property type="entry name" value="Helical_ferredxn"/>
</dbReference>
<evidence type="ECO:0000256" key="6">
    <source>
        <dbReference type="ARBA" id="ARBA00022946"/>
    </source>
</evidence>
<feature type="domain" description="4Fe-4S ferredoxin-type" evidence="11">
    <location>
        <begin position="540"/>
        <end position="571"/>
    </location>
</feature>
<dbReference type="InterPro" id="IPR016169">
    <property type="entry name" value="FAD-bd_PCMH_sub2"/>
</dbReference>
<dbReference type="InterPro" id="IPR036318">
    <property type="entry name" value="FAD-bd_PCMH-like_sf"/>
</dbReference>
<dbReference type="InterPro" id="IPR016171">
    <property type="entry name" value="Vanillyl_alc_oxidase_C-sub2"/>
</dbReference>
<dbReference type="GO" id="GO:0046872">
    <property type="term" value="F:metal ion binding"/>
    <property type="evidence" value="ECO:0007669"/>
    <property type="project" value="UniProtKB-KW"/>
</dbReference>
<evidence type="ECO:0000256" key="7">
    <source>
        <dbReference type="ARBA" id="ARBA00023002"/>
    </source>
</evidence>
<dbReference type="PROSITE" id="PS51379">
    <property type="entry name" value="4FE4S_FER_2"/>
    <property type="match status" value="1"/>
</dbReference>
<dbReference type="InterPro" id="IPR016166">
    <property type="entry name" value="FAD-bd_PCMH"/>
</dbReference>
<keyword evidence="6" id="KW-0809">Transit peptide</keyword>
<proteinExistence type="inferred from homology"/>
<dbReference type="PANTHER" id="PTHR11748:SF111">
    <property type="entry name" value="D-LACTATE DEHYDROGENASE, MITOCHONDRIAL-RELATED"/>
    <property type="match status" value="1"/>
</dbReference>